<proteinExistence type="predicted"/>
<evidence type="ECO:0000313" key="6">
    <source>
        <dbReference type="Proteomes" id="UP000435112"/>
    </source>
</evidence>
<dbReference type="Proteomes" id="UP000429607">
    <property type="component" value="Unassembled WGS sequence"/>
</dbReference>
<dbReference type="Proteomes" id="UP000434957">
    <property type="component" value="Unassembled WGS sequence"/>
</dbReference>
<name>A0A6A3NYK4_9STRA</name>
<dbReference type="EMBL" id="QXFU01000046">
    <property type="protein sequence ID" value="KAE9046615.1"/>
    <property type="molecule type" value="Genomic_DNA"/>
</dbReference>
<dbReference type="EMBL" id="QXFT01000048">
    <property type="protein sequence ID" value="KAE9357647.1"/>
    <property type="molecule type" value="Genomic_DNA"/>
</dbReference>
<reference evidence="4 6" key="1">
    <citation type="submission" date="2018-09" db="EMBL/GenBank/DDBJ databases">
        <title>Genomic investigation of the strawberry pathogen Phytophthora fragariae indicates pathogenicity is determined by transcriptional variation in three key races.</title>
        <authorList>
            <person name="Adams T.M."/>
            <person name="Armitage A.D."/>
            <person name="Sobczyk M.K."/>
            <person name="Bates H.J."/>
            <person name="Dunwell J.M."/>
            <person name="Nellist C.F."/>
            <person name="Harrison R.J."/>
        </authorList>
    </citation>
    <scope>NUCLEOTIDE SEQUENCE [LARGE SCALE GENOMIC DNA]</scope>
    <source>
        <strain evidence="1 4">SCRP249</strain>
        <strain evidence="2 6">SCRP324</strain>
        <strain evidence="3 5">SCRP333</strain>
    </source>
</reference>
<dbReference type="Proteomes" id="UP000435112">
    <property type="component" value="Unassembled WGS sequence"/>
</dbReference>
<evidence type="ECO:0000313" key="1">
    <source>
        <dbReference type="EMBL" id="KAE9034540.1"/>
    </source>
</evidence>
<dbReference type="EMBL" id="QXFV01000545">
    <property type="protein sequence ID" value="KAE9034540.1"/>
    <property type="molecule type" value="Genomic_DNA"/>
</dbReference>
<dbReference type="AlphaFoldDB" id="A0A6A3NYK4"/>
<organism evidence="2 6">
    <name type="scientific">Phytophthora rubi</name>
    <dbReference type="NCBI Taxonomy" id="129364"/>
    <lineage>
        <taxon>Eukaryota</taxon>
        <taxon>Sar</taxon>
        <taxon>Stramenopiles</taxon>
        <taxon>Oomycota</taxon>
        <taxon>Peronosporomycetes</taxon>
        <taxon>Peronosporales</taxon>
        <taxon>Peronosporaceae</taxon>
        <taxon>Phytophthora</taxon>
    </lineage>
</organism>
<keyword evidence="5" id="KW-1185">Reference proteome</keyword>
<protein>
    <submittedName>
        <fullName evidence="2">Uncharacterized protein</fullName>
    </submittedName>
</protein>
<evidence type="ECO:0000313" key="5">
    <source>
        <dbReference type="Proteomes" id="UP000434957"/>
    </source>
</evidence>
<evidence type="ECO:0000313" key="4">
    <source>
        <dbReference type="Proteomes" id="UP000429607"/>
    </source>
</evidence>
<accession>A0A6A3NYK4</accession>
<gene>
    <name evidence="1" type="ORF">PR001_g9687</name>
    <name evidence="2" type="ORF">PR002_g1563</name>
    <name evidence="3" type="ORF">PR003_g1676</name>
</gene>
<comment type="caution">
    <text evidence="2">The sequence shown here is derived from an EMBL/GenBank/DDBJ whole genome shotgun (WGS) entry which is preliminary data.</text>
</comment>
<sequence length="69" mass="7569">MHKPGNRTYRTLAACLSVLSFRARSCTSSSKSSYGVLPHSQVQSVTCTTDKRHVDLIDEPLVESTVVTD</sequence>
<evidence type="ECO:0000313" key="2">
    <source>
        <dbReference type="EMBL" id="KAE9046615.1"/>
    </source>
</evidence>
<dbReference type="OrthoDB" id="10319686at2759"/>
<evidence type="ECO:0000313" key="3">
    <source>
        <dbReference type="EMBL" id="KAE9357647.1"/>
    </source>
</evidence>